<dbReference type="Pfam" id="PF05354">
    <property type="entry name" value="Phage_attach"/>
    <property type="match status" value="1"/>
</dbReference>
<comment type="caution">
    <text evidence="1">The sequence shown here is derived from an EMBL/GenBank/DDBJ whole genome shotgun (WGS) entry which is preliminary data.</text>
</comment>
<accession>A0ABT3KGI4</accession>
<gene>
    <name evidence="1" type="ORF">ONZ52_12050</name>
</gene>
<proteinExistence type="predicted"/>
<protein>
    <submittedName>
        <fullName evidence="1">Uncharacterized protein</fullName>
    </submittedName>
</protein>
<keyword evidence="2" id="KW-1185">Reference proteome</keyword>
<organism evidence="1 2">
    <name type="scientific">Marinomonas rhodophyticola</name>
    <dbReference type="NCBI Taxonomy" id="2992803"/>
    <lineage>
        <taxon>Bacteria</taxon>
        <taxon>Pseudomonadati</taxon>
        <taxon>Pseudomonadota</taxon>
        <taxon>Gammaproteobacteria</taxon>
        <taxon>Oceanospirillales</taxon>
        <taxon>Oceanospirillaceae</taxon>
        <taxon>Marinomonas</taxon>
    </lineage>
</organism>
<evidence type="ECO:0000313" key="2">
    <source>
        <dbReference type="Proteomes" id="UP001431181"/>
    </source>
</evidence>
<dbReference type="EMBL" id="JAPEUL010000007">
    <property type="protein sequence ID" value="MCW4629649.1"/>
    <property type="molecule type" value="Genomic_DNA"/>
</dbReference>
<evidence type="ECO:0000313" key="1">
    <source>
        <dbReference type="EMBL" id="MCW4629649.1"/>
    </source>
</evidence>
<dbReference type="InterPro" id="IPR008018">
    <property type="entry name" value="Phage_tail_attach_FII"/>
</dbReference>
<dbReference type="RefSeq" id="WP_265218866.1">
    <property type="nucleotide sequence ID" value="NZ_JAPEUL010000007.1"/>
</dbReference>
<reference evidence="1" key="1">
    <citation type="submission" date="2022-11" db="EMBL/GenBank/DDBJ databases">
        <title>Marinomonas sp. nov., isolated from marine algae.</title>
        <authorList>
            <person name="Choi D.G."/>
            <person name="Kim J.M."/>
            <person name="Lee J.K."/>
            <person name="Baek J.H."/>
            <person name="Jeon C.O."/>
        </authorList>
    </citation>
    <scope>NUCLEOTIDE SEQUENCE</scope>
    <source>
        <strain evidence="1">KJ51-3</strain>
    </source>
</reference>
<sequence length="117" mass="13102">MNLSHRAVLDALKSDIDKEFGQDVIWISQTGTTGTITGTFSFIERDVNTTSKSKTAGQLHVDVVTATFCVSPHHCPCEEGDRLEIDGVPYLILPFQQGEYEIVLPLKVTQNKDHNWR</sequence>
<name>A0ABT3KGI4_9GAMM</name>
<dbReference type="Proteomes" id="UP001431181">
    <property type="component" value="Unassembled WGS sequence"/>
</dbReference>